<dbReference type="EMBL" id="JACHEG010000006">
    <property type="protein sequence ID" value="MBB6164858.1"/>
    <property type="molecule type" value="Genomic_DNA"/>
</dbReference>
<evidence type="ECO:0000313" key="1">
    <source>
        <dbReference type="EMBL" id="MBB6164858.1"/>
    </source>
</evidence>
<dbReference type="Proteomes" id="UP000547879">
    <property type="component" value="Unassembled WGS sequence"/>
</dbReference>
<organism evidence="1 2">
    <name type="scientific">Rhizobium wenxiniae</name>
    <dbReference type="NCBI Taxonomy" id="1737357"/>
    <lineage>
        <taxon>Bacteria</taxon>
        <taxon>Pseudomonadati</taxon>
        <taxon>Pseudomonadota</taxon>
        <taxon>Alphaproteobacteria</taxon>
        <taxon>Hyphomicrobiales</taxon>
        <taxon>Rhizobiaceae</taxon>
        <taxon>Rhizobium/Agrobacterium group</taxon>
        <taxon>Rhizobium</taxon>
    </lineage>
</organism>
<evidence type="ECO:0000313" key="2">
    <source>
        <dbReference type="Proteomes" id="UP000547879"/>
    </source>
</evidence>
<proteinExistence type="predicted"/>
<accession>A0A7W9YBE3</accession>
<dbReference type="AlphaFoldDB" id="A0A7W9YBE3"/>
<keyword evidence="2" id="KW-1185">Reference proteome</keyword>
<sequence length="102" mass="11318">MTTAKADFFITQDISDGDLTFSTLGEALQAILDRMGSAISQIAFRPNFPAASNSVWRSAGRWSMSRAFCFWCYTEPPDDCIQAWPHLLFQFCGVKSASIPQA</sequence>
<gene>
    <name evidence="1" type="ORF">HNQ72_004703</name>
</gene>
<comment type="caution">
    <text evidence="1">The sequence shown here is derived from an EMBL/GenBank/DDBJ whole genome shotgun (WGS) entry which is preliminary data.</text>
</comment>
<reference evidence="1 2" key="1">
    <citation type="submission" date="2020-08" db="EMBL/GenBank/DDBJ databases">
        <title>Genomic Encyclopedia of Type Strains, Phase IV (KMG-IV): sequencing the most valuable type-strain genomes for metagenomic binning, comparative biology and taxonomic classification.</title>
        <authorList>
            <person name="Goeker M."/>
        </authorList>
    </citation>
    <scope>NUCLEOTIDE SEQUENCE [LARGE SCALE GENOMIC DNA]</scope>
    <source>
        <strain evidence="1 2">DSM 100734</strain>
    </source>
</reference>
<protein>
    <submittedName>
        <fullName evidence="1">Uncharacterized protein</fullName>
    </submittedName>
</protein>
<name>A0A7W9YBE3_9HYPH</name>